<organism evidence="3">
    <name type="scientific">Chromera velia CCMP2878</name>
    <dbReference type="NCBI Taxonomy" id="1169474"/>
    <lineage>
        <taxon>Eukaryota</taxon>
        <taxon>Sar</taxon>
        <taxon>Alveolata</taxon>
        <taxon>Colpodellida</taxon>
        <taxon>Chromeraceae</taxon>
        <taxon>Chromera</taxon>
    </lineage>
</organism>
<sequence>MSIWGLPRGKTGGDDEEETLDALRFLALRRAAKSPFVVAACLFSILSVSGWITAWCLGKWIEKDFLIALVHAKFAFSLYSIRVDLPLCEDYWASRGMGHGKTTAYLCDHVPAGFIGKTNLMTFRDHICAATSAINNLWGSAICSGVHQVYVSGLAMTIGMGCVLIAELCFVVFMMLSWSESQRRDRVKAKMYKELKQNFQVCMISCAVAMVAGFFGLVMVSYASWTFSISTDSELNKIYGVGSSRSPGLWLSFIIAVLAYTLMIVSFVFFYIAYKDVVKGDYNQEDAFDDEDESIYRNQLDIGQKKHKPKMSMHGGGGPASASAYGYDYAYGAPNASSAPPPMAAPTRAGAAPPGFQ</sequence>
<evidence type="ECO:0000256" key="1">
    <source>
        <dbReference type="SAM" id="MobiDB-lite"/>
    </source>
</evidence>
<keyword evidence="2" id="KW-1133">Transmembrane helix</keyword>
<feature type="region of interest" description="Disordered" evidence="1">
    <location>
        <begin position="337"/>
        <end position="357"/>
    </location>
</feature>
<proteinExistence type="predicted"/>
<dbReference type="AlphaFoldDB" id="A0A0G4I361"/>
<dbReference type="VEuPathDB" id="CryptoDB:Cvel_1739"/>
<feature type="compositionally biased region" description="Low complexity" evidence="1">
    <location>
        <begin position="345"/>
        <end position="357"/>
    </location>
</feature>
<evidence type="ECO:0000256" key="2">
    <source>
        <dbReference type="SAM" id="Phobius"/>
    </source>
</evidence>
<feature type="transmembrane region" description="Helical" evidence="2">
    <location>
        <begin position="36"/>
        <end position="58"/>
    </location>
</feature>
<name>A0A0G4I361_9ALVE</name>
<gene>
    <name evidence="3" type="ORF">Cvel_1739</name>
</gene>
<accession>A0A0G4I361</accession>
<feature type="transmembrane region" description="Helical" evidence="2">
    <location>
        <begin position="199"/>
        <end position="225"/>
    </location>
</feature>
<evidence type="ECO:0000313" key="3">
    <source>
        <dbReference type="EMBL" id="CEM51350.1"/>
    </source>
</evidence>
<feature type="transmembrane region" description="Helical" evidence="2">
    <location>
        <begin position="249"/>
        <end position="274"/>
    </location>
</feature>
<keyword evidence="2" id="KW-0472">Membrane</keyword>
<reference evidence="3" key="1">
    <citation type="submission" date="2014-11" db="EMBL/GenBank/DDBJ databases">
        <authorList>
            <person name="Otto D Thomas"/>
            <person name="Naeem Raeece"/>
        </authorList>
    </citation>
    <scope>NUCLEOTIDE SEQUENCE</scope>
</reference>
<keyword evidence="2" id="KW-0812">Transmembrane</keyword>
<feature type="transmembrane region" description="Helical" evidence="2">
    <location>
        <begin position="154"/>
        <end position="178"/>
    </location>
</feature>
<protein>
    <submittedName>
        <fullName evidence="3">Uncharacterized protein</fullName>
    </submittedName>
</protein>
<dbReference type="EMBL" id="CDMZ01004921">
    <property type="protein sequence ID" value="CEM51350.1"/>
    <property type="molecule type" value="Genomic_DNA"/>
</dbReference>